<keyword evidence="1" id="KW-1133">Transmembrane helix</keyword>
<accession>I1NLV0</accession>
<dbReference type="OMA" id="HDDRYIV"/>
<dbReference type="Gramene" id="ORGLA01G0084000.1">
    <property type="protein sequence ID" value="ORGLA01G0084000.1"/>
    <property type="gene ID" value="ORGLA01G0084000"/>
</dbReference>
<keyword evidence="3" id="KW-1185">Reference proteome</keyword>
<feature type="transmembrane region" description="Helical" evidence="1">
    <location>
        <begin position="52"/>
        <end position="74"/>
    </location>
</feature>
<evidence type="ECO:0000313" key="3">
    <source>
        <dbReference type="Proteomes" id="UP000007306"/>
    </source>
</evidence>
<dbReference type="EnsemblPlants" id="ORGLA01G0084000.1">
    <property type="protein sequence ID" value="ORGLA01G0084000.1"/>
    <property type="gene ID" value="ORGLA01G0084000"/>
</dbReference>
<evidence type="ECO:0000256" key="1">
    <source>
        <dbReference type="SAM" id="Phobius"/>
    </source>
</evidence>
<name>I1NLV0_ORYGL</name>
<reference evidence="2 3" key="2">
    <citation type="submission" date="2018-04" db="EMBL/GenBank/DDBJ databases">
        <title>OglaRS2 (Oryza glaberrima Reference Sequence Version 2).</title>
        <authorList>
            <person name="Zhang J."/>
            <person name="Kudrna D."/>
            <person name="Lee S."/>
            <person name="Talag J."/>
            <person name="Rajasekar S."/>
            <person name="Wing R.A."/>
        </authorList>
    </citation>
    <scope>NUCLEOTIDE SEQUENCE [LARGE SCALE GENOMIC DNA]</scope>
    <source>
        <strain evidence="2 3">cv. IRGC 96717</strain>
    </source>
</reference>
<proteinExistence type="predicted"/>
<dbReference type="Proteomes" id="UP000007306">
    <property type="component" value="Chromosome 1"/>
</dbReference>
<keyword evidence="1" id="KW-0812">Transmembrane</keyword>
<dbReference type="HOGENOM" id="CLU_1838473_0_0_1"/>
<protein>
    <submittedName>
        <fullName evidence="2">Uncharacterized protein</fullName>
    </submittedName>
</protein>
<evidence type="ECO:0000313" key="2">
    <source>
        <dbReference type="EnsemblPlants" id="ORGLA01G0084000.1"/>
    </source>
</evidence>
<reference evidence="2" key="1">
    <citation type="submission" date="2015-06" db="UniProtKB">
        <authorList>
            <consortium name="EnsemblPlants"/>
        </authorList>
    </citation>
    <scope>IDENTIFICATION</scope>
</reference>
<sequence>MTATTVAKSSEEVPPARGLPLYLHPPFPRGPERRGEGAGLGCGGRAAHDDRYIVFSPILRLISSVVTFLFSIRVFGSQDFAFFFSVRLPMWCSVGVLHRWTATRRLPSPRGGSVHARCSPFRNLVEMSGSMFLFFPSGCS</sequence>
<organism evidence="2 3">
    <name type="scientific">Oryza glaberrima</name>
    <name type="common">African rice</name>
    <dbReference type="NCBI Taxonomy" id="4538"/>
    <lineage>
        <taxon>Eukaryota</taxon>
        <taxon>Viridiplantae</taxon>
        <taxon>Streptophyta</taxon>
        <taxon>Embryophyta</taxon>
        <taxon>Tracheophyta</taxon>
        <taxon>Spermatophyta</taxon>
        <taxon>Magnoliopsida</taxon>
        <taxon>Liliopsida</taxon>
        <taxon>Poales</taxon>
        <taxon>Poaceae</taxon>
        <taxon>BOP clade</taxon>
        <taxon>Oryzoideae</taxon>
        <taxon>Oryzeae</taxon>
        <taxon>Oryzinae</taxon>
        <taxon>Oryza</taxon>
    </lineage>
</organism>
<dbReference type="AlphaFoldDB" id="I1NLV0"/>
<keyword evidence="1" id="KW-0472">Membrane</keyword>